<reference evidence="2 3" key="2">
    <citation type="submission" date="2020-07" db="EMBL/GenBank/DDBJ databases">
        <title>Genome assembly of wild tea tree DASZ reveals pedigree and selection history of tea varieties.</title>
        <authorList>
            <person name="Zhang W."/>
        </authorList>
    </citation>
    <scope>NUCLEOTIDE SEQUENCE [LARGE SCALE GENOMIC DNA]</scope>
    <source>
        <strain evidence="3">cv. G240</strain>
        <tissue evidence="2">Leaf</tissue>
    </source>
</reference>
<evidence type="ECO:0000313" key="2">
    <source>
        <dbReference type="EMBL" id="KAF5960270.1"/>
    </source>
</evidence>
<dbReference type="EMBL" id="JACBKZ010000001">
    <property type="protein sequence ID" value="KAF5960270.1"/>
    <property type="molecule type" value="Genomic_DNA"/>
</dbReference>
<sequence>MERGFKPSLSVPEKTKNNANPHVTKSSTISVNGPTHVPDGSSSHERGTQSSACVYSSTSDPVVVAPLNSQIPSVGAIKCEINSQRIAAESGAFNPSGKRSSKLKESQILEKNQPLEPSKGTILSSSHVTCFSSNFKRRIVHAFLFLRLCDILCRGHQIPKPLYNLLF</sequence>
<dbReference type="AlphaFoldDB" id="A0A7J7I5J1"/>
<evidence type="ECO:0000256" key="1">
    <source>
        <dbReference type="SAM" id="MobiDB-lite"/>
    </source>
</evidence>
<dbReference type="Proteomes" id="UP000593564">
    <property type="component" value="Unassembled WGS sequence"/>
</dbReference>
<proteinExistence type="predicted"/>
<reference evidence="3" key="1">
    <citation type="journal article" date="2020" name="Nat. Commun.">
        <title>Genome assembly of wild tea tree DASZ reveals pedigree and selection history of tea varieties.</title>
        <authorList>
            <person name="Zhang W."/>
            <person name="Zhang Y."/>
            <person name="Qiu H."/>
            <person name="Guo Y."/>
            <person name="Wan H."/>
            <person name="Zhang X."/>
            <person name="Scossa F."/>
            <person name="Alseekh S."/>
            <person name="Zhang Q."/>
            <person name="Wang P."/>
            <person name="Xu L."/>
            <person name="Schmidt M.H."/>
            <person name="Jia X."/>
            <person name="Li D."/>
            <person name="Zhu A."/>
            <person name="Guo F."/>
            <person name="Chen W."/>
            <person name="Ni D."/>
            <person name="Usadel B."/>
            <person name="Fernie A.R."/>
            <person name="Wen W."/>
        </authorList>
    </citation>
    <scope>NUCLEOTIDE SEQUENCE [LARGE SCALE GENOMIC DNA]</scope>
    <source>
        <strain evidence="3">cv. G240</strain>
    </source>
</reference>
<name>A0A7J7I5J1_CAMSI</name>
<gene>
    <name evidence="2" type="ORF">HYC85_001479</name>
</gene>
<protein>
    <submittedName>
        <fullName evidence="2">Uncharacterized protein</fullName>
    </submittedName>
</protein>
<evidence type="ECO:0000313" key="3">
    <source>
        <dbReference type="Proteomes" id="UP000593564"/>
    </source>
</evidence>
<feature type="compositionally biased region" description="Polar residues" evidence="1">
    <location>
        <begin position="17"/>
        <end position="33"/>
    </location>
</feature>
<feature type="region of interest" description="Disordered" evidence="1">
    <location>
        <begin position="1"/>
        <end position="52"/>
    </location>
</feature>
<comment type="caution">
    <text evidence="2">The sequence shown here is derived from an EMBL/GenBank/DDBJ whole genome shotgun (WGS) entry which is preliminary data.</text>
</comment>
<keyword evidence="3" id="KW-1185">Reference proteome</keyword>
<accession>A0A7J7I5J1</accession>
<organism evidence="2 3">
    <name type="scientific">Camellia sinensis</name>
    <name type="common">Tea plant</name>
    <name type="synonym">Thea sinensis</name>
    <dbReference type="NCBI Taxonomy" id="4442"/>
    <lineage>
        <taxon>Eukaryota</taxon>
        <taxon>Viridiplantae</taxon>
        <taxon>Streptophyta</taxon>
        <taxon>Embryophyta</taxon>
        <taxon>Tracheophyta</taxon>
        <taxon>Spermatophyta</taxon>
        <taxon>Magnoliopsida</taxon>
        <taxon>eudicotyledons</taxon>
        <taxon>Gunneridae</taxon>
        <taxon>Pentapetalae</taxon>
        <taxon>asterids</taxon>
        <taxon>Ericales</taxon>
        <taxon>Theaceae</taxon>
        <taxon>Camellia</taxon>
    </lineage>
</organism>